<gene>
    <name evidence="1" type="ORF">H8S77_08835</name>
</gene>
<dbReference type="RefSeq" id="WP_186959092.1">
    <property type="nucleotide sequence ID" value="NZ_JACOOI010000007.1"/>
</dbReference>
<evidence type="ECO:0000313" key="1">
    <source>
        <dbReference type="EMBL" id="MBC5642987.1"/>
    </source>
</evidence>
<reference evidence="1 2" key="1">
    <citation type="submission" date="2020-08" db="EMBL/GenBank/DDBJ databases">
        <title>Genome public.</title>
        <authorList>
            <person name="Liu C."/>
            <person name="Sun Q."/>
        </authorList>
    </citation>
    <scope>NUCLEOTIDE SEQUENCE [LARGE SCALE GENOMIC DNA]</scope>
    <source>
        <strain evidence="1 2">BX2</strain>
    </source>
</reference>
<dbReference type="EMBL" id="JACOOI010000007">
    <property type="protein sequence ID" value="MBC5642987.1"/>
    <property type="molecule type" value="Genomic_DNA"/>
</dbReference>
<dbReference type="Proteomes" id="UP000644010">
    <property type="component" value="Unassembled WGS sequence"/>
</dbReference>
<accession>A0ABR7DZP7</accession>
<evidence type="ECO:0000313" key="2">
    <source>
        <dbReference type="Proteomes" id="UP000644010"/>
    </source>
</evidence>
<evidence type="ECO:0008006" key="3">
    <source>
        <dbReference type="Google" id="ProtNLM"/>
    </source>
</evidence>
<proteinExistence type="predicted"/>
<dbReference type="PROSITE" id="PS51257">
    <property type="entry name" value="PROKAR_LIPOPROTEIN"/>
    <property type="match status" value="1"/>
</dbReference>
<protein>
    <recommendedName>
        <fullName evidence="3">DUF4848 domain-containing protein</fullName>
    </recommendedName>
</protein>
<comment type="caution">
    <text evidence="1">The sequence shown here is derived from an EMBL/GenBank/DDBJ whole genome shotgun (WGS) entry which is preliminary data.</text>
</comment>
<organism evidence="1 2">
    <name type="scientific">Parabacteroides segnis</name>
    <dbReference type="NCBI Taxonomy" id="2763058"/>
    <lineage>
        <taxon>Bacteria</taxon>
        <taxon>Pseudomonadati</taxon>
        <taxon>Bacteroidota</taxon>
        <taxon>Bacteroidia</taxon>
        <taxon>Bacteroidales</taxon>
        <taxon>Tannerellaceae</taxon>
        <taxon>Parabacteroides</taxon>
    </lineage>
</organism>
<keyword evidence="2" id="KW-1185">Reference proteome</keyword>
<name>A0ABR7DZP7_9BACT</name>
<sequence length="256" mass="28453">MKSIFLYFILIVSALVGCTKESDSVLDQVVNQNEININQLKKVAASSGWHVSPKVEEGDRTTPLTEVEIKSFQEDLHKYSGYPRKEEREIEIVLVGNQYAFLLPFASKLTTKAASGGSTIVYATYGYCSANTCNQVPIKVFYDLDERGNIIYAFGGTSSESNIWSKEGIECGSCRKLVLYSTAYYECSWSSDSVALTIWANQTTYWNWTGSLSGFTSISHEHFMITGSVNIKDGYTRLETQEVGDGSWPPIITTGI</sequence>